<dbReference type="STRING" id="1123062.SAMN02745775_101914"/>
<keyword evidence="3" id="KW-1185">Reference proteome</keyword>
<keyword evidence="1" id="KW-0472">Membrane</keyword>
<name>A0A1I3Y467_9PROT</name>
<protein>
    <submittedName>
        <fullName evidence="2">YGGT family protein</fullName>
    </submittedName>
</protein>
<accession>A0A1I3Y467</accession>
<sequence length="105" mass="11742">MQPFIADHLGFWIPMYVLALTAWACLGRFLMQVMVPHDSPNYIWRGFRLLTDWAVWLARRAVPSYVEGRFLPLVAACWLFGIRLVGGVLMLSAGLGPRITPPGAG</sequence>
<evidence type="ECO:0000313" key="2">
    <source>
        <dbReference type="EMBL" id="SFK26199.1"/>
    </source>
</evidence>
<dbReference type="OrthoDB" id="7376104at2"/>
<reference evidence="2 3" key="1">
    <citation type="submission" date="2016-10" db="EMBL/GenBank/DDBJ databases">
        <authorList>
            <person name="de Groot N.N."/>
        </authorList>
    </citation>
    <scope>NUCLEOTIDE SEQUENCE [LARGE SCALE GENOMIC DNA]</scope>
    <source>
        <strain evidence="2 3">DSM 19981</strain>
    </source>
</reference>
<keyword evidence="1" id="KW-1133">Transmembrane helix</keyword>
<feature type="transmembrane region" description="Helical" evidence="1">
    <location>
        <begin position="12"/>
        <end position="30"/>
    </location>
</feature>
<organism evidence="2 3">
    <name type="scientific">Falsiroseomonas stagni DSM 19981</name>
    <dbReference type="NCBI Taxonomy" id="1123062"/>
    <lineage>
        <taxon>Bacteria</taxon>
        <taxon>Pseudomonadati</taxon>
        <taxon>Pseudomonadota</taxon>
        <taxon>Alphaproteobacteria</taxon>
        <taxon>Acetobacterales</taxon>
        <taxon>Roseomonadaceae</taxon>
        <taxon>Falsiroseomonas</taxon>
    </lineage>
</organism>
<evidence type="ECO:0000313" key="3">
    <source>
        <dbReference type="Proteomes" id="UP000199473"/>
    </source>
</evidence>
<keyword evidence="1" id="KW-0812">Transmembrane</keyword>
<feature type="transmembrane region" description="Helical" evidence="1">
    <location>
        <begin position="70"/>
        <end position="91"/>
    </location>
</feature>
<dbReference type="EMBL" id="FOSQ01000001">
    <property type="protein sequence ID" value="SFK26199.1"/>
    <property type="molecule type" value="Genomic_DNA"/>
</dbReference>
<dbReference type="Proteomes" id="UP000199473">
    <property type="component" value="Unassembled WGS sequence"/>
</dbReference>
<gene>
    <name evidence="2" type="ORF">SAMN02745775_101914</name>
</gene>
<dbReference type="AlphaFoldDB" id="A0A1I3Y467"/>
<proteinExistence type="predicted"/>
<dbReference type="RefSeq" id="WP_092956059.1">
    <property type="nucleotide sequence ID" value="NZ_FOSQ01000001.1"/>
</dbReference>
<evidence type="ECO:0000256" key="1">
    <source>
        <dbReference type="SAM" id="Phobius"/>
    </source>
</evidence>